<gene>
    <name evidence="2" type="ORF">ACFSKV_20260</name>
</gene>
<protein>
    <submittedName>
        <fullName evidence="2">Uncharacterized protein</fullName>
    </submittedName>
</protein>
<accession>A0ABW5BCY8</accession>
<feature type="region of interest" description="Disordered" evidence="1">
    <location>
        <begin position="207"/>
        <end position="231"/>
    </location>
</feature>
<evidence type="ECO:0000313" key="2">
    <source>
        <dbReference type="EMBL" id="MFD2203922.1"/>
    </source>
</evidence>
<dbReference type="Proteomes" id="UP001597414">
    <property type="component" value="Unassembled WGS sequence"/>
</dbReference>
<comment type="caution">
    <text evidence="2">The sequence shown here is derived from an EMBL/GenBank/DDBJ whole genome shotgun (WGS) entry which is preliminary data.</text>
</comment>
<dbReference type="RefSeq" id="WP_380807053.1">
    <property type="nucleotide sequence ID" value="NZ_JBHUIV010000035.1"/>
</dbReference>
<feature type="compositionally biased region" description="Basic and acidic residues" evidence="1">
    <location>
        <begin position="211"/>
        <end position="231"/>
    </location>
</feature>
<reference evidence="3" key="1">
    <citation type="journal article" date="2019" name="Int. J. Syst. Evol. Microbiol.">
        <title>The Global Catalogue of Microorganisms (GCM) 10K type strain sequencing project: providing services to taxonomists for standard genome sequencing and annotation.</title>
        <authorList>
            <consortium name="The Broad Institute Genomics Platform"/>
            <consortium name="The Broad Institute Genome Sequencing Center for Infectious Disease"/>
            <person name="Wu L."/>
            <person name="Ma J."/>
        </authorList>
    </citation>
    <scope>NUCLEOTIDE SEQUENCE [LARGE SCALE GENOMIC DNA]</scope>
    <source>
        <strain evidence="3">KCTC 19812</strain>
    </source>
</reference>
<name>A0ABW5BCY8_9BACT</name>
<proteinExistence type="predicted"/>
<evidence type="ECO:0000256" key="1">
    <source>
        <dbReference type="SAM" id="MobiDB-lite"/>
    </source>
</evidence>
<sequence>MSITINEQYLKEYAAKFTGKICDDYYSSKEYMTGQAIVQLSPVTQVNFFIIKALFEAWQMELEKLKSNPYFDYRDITVHEALREFMNVLSRTIKIKRRDFEPLVEKAVSETILLALDPVSYFEKEFDKYEANQLNTYLKDNKKYFKWHVELIENLIDKAGLSRTHSAYKSHLKQNFVRLEENFVSGEKLLDSFNTVIPLDYQMLTKGGKPAKTEENISQKTTEESKQNSKAITEEHEKAVIAEEKPTKINEVATNGTLQEGARRQAIGEKAIDPGQIWEKFESEGYAIMKGTIKDLTESVGINQRIMFTKALFDGNPDLLQNALKSINSCSNFSESVQLLNNRFVEELKWDKNSEVVKEFLQLVYRKFDVKG</sequence>
<evidence type="ECO:0000313" key="3">
    <source>
        <dbReference type="Proteomes" id="UP001597414"/>
    </source>
</evidence>
<organism evidence="2 3">
    <name type="scientific">Shivajiella indica</name>
    <dbReference type="NCBI Taxonomy" id="872115"/>
    <lineage>
        <taxon>Bacteria</taxon>
        <taxon>Pseudomonadati</taxon>
        <taxon>Bacteroidota</taxon>
        <taxon>Cytophagia</taxon>
        <taxon>Cytophagales</taxon>
        <taxon>Cyclobacteriaceae</taxon>
        <taxon>Shivajiella</taxon>
    </lineage>
</organism>
<keyword evidence="3" id="KW-1185">Reference proteome</keyword>
<dbReference type="EMBL" id="JBHUIV010000035">
    <property type="protein sequence ID" value="MFD2203922.1"/>
    <property type="molecule type" value="Genomic_DNA"/>
</dbReference>